<gene>
    <name evidence="1" type="ORF">PoB_005348300</name>
</gene>
<keyword evidence="2" id="KW-1185">Reference proteome</keyword>
<dbReference type="Proteomes" id="UP000735302">
    <property type="component" value="Unassembled WGS sequence"/>
</dbReference>
<comment type="caution">
    <text evidence="1">The sequence shown here is derived from an EMBL/GenBank/DDBJ whole genome shotgun (WGS) entry which is preliminary data.</text>
</comment>
<proteinExistence type="predicted"/>
<protein>
    <submittedName>
        <fullName evidence="1">Uncharacterized protein</fullName>
    </submittedName>
</protein>
<evidence type="ECO:0000313" key="2">
    <source>
        <dbReference type="Proteomes" id="UP000735302"/>
    </source>
</evidence>
<organism evidence="1 2">
    <name type="scientific">Plakobranchus ocellatus</name>
    <dbReference type="NCBI Taxonomy" id="259542"/>
    <lineage>
        <taxon>Eukaryota</taxon>
        <taxon>Metazoa</taxon>
        <taxon>Spiralia</taxon>
        <taxon>Lophotrochozoa</taxon>
        <taxon>Mollusca</taxon>
        <taxon>Gastropoda</taxon>
        <taxon>Heterobranchia</taxon>
        <taxon>Euthyneura</taxon>
        <taxon>Panpulmonata</taxon>
        <taxon>Sacoglossa</taxon>
        <taxon>Placobranchoidea</taxon>
        <taxon>Plakobranchidae</taxon>
        <taxon>Plakobranchus</taxon>
    </lineage>
</organism>
<dbReference type="EMBL" id="BLXT01005873">
    <property type="protein sequence ID" value="GFO26978.1"/>
    <property type="molecule type" value="Genomic_DNA"/>
</dbReference>
<accession>A0AAV4C4Z8</accession>
<name>A0AAV4C4Z8_9GAST</name>
<evidence type="ECO:0000313" key="1">
    <source>
        <dbReference type="EMBL" id="GFO26978.1"/>
    </source>
</evidence>
<sequence length="94" mass="10691">MEAQSVDPAVAQVVVIERERRITRFYGDDPAAALEFEEEIRRAWATMPAPNHQHRLDILFSNIGPTVRAELRCHPQDVQRDPEKALGVILEVFG</sequence>
<dbReference type="AlphaFoldDB" id="A0AAV4C4Z8"/>
<reference evidence="1 2" key="1">
    <citation type="journal article" date="2021" name="Elife">
        <title>Chloroplast acquisition without the gene transfer in kleptoplastic sea slugs, Plakobranchus ocellatus.</title>
        <authorList>
            <person name="Maeda T."/>
            <person name="Takahashi S."/>
            <person name="Yoshida T."/>
            <person name="Shimamura S."/>
            <person name="Takaki Y."/>
            <person name="Nagai Y."/>
            <person name="Toyoda A."/>
            <person name="Suzuki Y."/>
            <person name="Arimoto A."/>
            <person name="Ishii H."/>
            <person name="Satoh N."/>
            <person name="Nishiyama T."/>
            <person name="Hasebe M."/>
            <person name="Maruyama T."/>
            <person name="Minagawa J."/>
            <person name="Obokata J."/>
            <person name="Shigenobu S."/>
        </authorList>
    </citation>
    <scope>NUCLEOTIDE SEQUENCE [LARGE SCALE GENOMIC DNA]</scope>
</reference>